<protein>
    <recommendedName>
        <fullName evidence="3">Pentapeptide repeats family protein</fullName>
    </recommendedName>
</protein>
<organism evidence="1 2">
    <name type="scientific">Mycobacterium kansasii</name>
    <dbReference type="NCBI Taxonomy" id="1768"/>
    <lineage>
        <taxon>Bacteria</taxon>
        <taxon>Bacillati</taxon>
        <taxon>Actinomycetota</taxon>
        <taxon>Actinomycetes</taxon>
        <taxon>Mycobacteriales</taxon>
        <taxon>Mycobacteriaceae</taxon>
        <taxon>Mycobacterium</taxon>
    </lineage>
</organism>
<dbReference type="EMBL" id="AP023343">
    <property type="protein sequence ID" value="BCI90068.1"/>
    <property type="molecule type" value="Genomic_DNA"/>
</dbReference>
<evidence type="ECO:0008006" key="3">
    <source>
        <dbReference type="Google" id="ProtNLM"/>
    </source>
</evidence>
<keyword evidence="2" id="KW-1185">Reference proteome</keyword>
<dbReference type="Pfam" id="PF01469">
    <property type="entry name" value="Pentapeptide_2"/>
    <property type="match status" value="1"/>
</dbReference>
<accession>A0A7G1IN38</accession>
<name>A0A7G1IN38_MYCKA</name>
<dbReference type="AlphaFoldDB" id="A0A7G1IN38"/>
<gene>
    <name evidence="1" type="ORF">NIIDMKKI_52740</name>
</gene>
<proteinExistence type="predicted"/>
<reference evidence="1 2" key="1">
    <citation type="submission" date="2020-07" db="EMBL/GenBank/DDBJ databases">
        <title>Mycobacterium kansasii (former subtype) with zoonotic potential isolated from diseased indoor pet cat, Japan.</title>
        <authorList>
            <person name="Fukano H."/>
            <person name="Terazono T."/>
            <person name="Hoshino Y."/>
        </authorList>
    </citation>
    <scope>NUCLEOTIDE SEQUENCE [LARGE SCALE GENOMIC DNA]</scope>
    <source>
        <strain evidence="1 2">Kuro-I</strain>
    </source>
</reference>
<dbReference type="InterPro" id="IPR002989">
    <property type="entry name" value="Mycobac_pentapep"/>
</dbReference>
<sequence length="106" mass="11146">MGNFNTGDFNPGDTNTGSYNTGNINTGWANTGDLNTGAFNIGDMNNGFFGRGDGAGNAGFSYTMTIPEIPINLPLSVPLHIPVEGRTTEIVLAPFKIPAIPLDFPL</sequence>
<dbReference type="Proteomes" id="UP000516380">
    <property type="component" value="Chromosome"/>
</dbReference>
<evidence type="ECO:0000313" key="2">
    <source>
        <dbReference type="Proteomes" id="UP000516380"/>
    </source>
</evidence>
<evidence type="ECO:0000313" key="1">
    <source>
        <dbReference type="EMBL" id="BCI90068.1"/>
    </source>
</evidence>